<protein>
    <submittedName>
        <fullName evidence="5">DEAD/DEAH box helicase</fullName>
    </submittedName>
</protein>
<dbReference type="GO" id="GO:0003676">
    <property type="term" value="F:nucleic acid binding"/>
    <property type="evidence" value="ECO:0007669"/>
    <property type="project" value="InterPro"/>
</dbReference>
<dbReference type="AlphaFoldDB" id="A0A1V1P0X4"/>
<evidence type="ECO:0000259" key="3">
    <source>
        <dbReference type="PROSITE" id="PS51192"/>
    </source>
</evidence>
<evidence type="ECO:0000259" key="4">
    <source>
        <dbReference type="PROSITE" id="PS51194"/>
    </source>
</evidence>
<dbReference type="GO" id="GO:0005524">
    <property type="term" value="F:ATP binding"/>
    <property type="evidence" value="ECO:0007669"/>
    <property type="project" value="UniProtKB-KW"/>
</dbReference>
<dbReference type="PANTHER" id="PTHR47957">
    <property type="entry name" value="ATP-DEPENDENT HELICASE HRQ1"/>
    <property type="match status" value="1"/>
</dbReference>
<evidence type="ECO:0000256" key="1">
    <source>
        <dbReference type="ARBA" id="ARBA00022741"/>
    </source>
</evidence>
<gene>
    <name evidence="5" type="ORF">OMM_04519</name>
</gene>
<dbReference type="Pfam" id="PF00270">
    <property type="entry name" value="DEAD"/>
    <property type="match status" value="1"/>
</dbReference>
<dbReference type="InterPro" id="IPR011545">
    <property type="entry name" value="DEAD/DEAH_box_helicase_dom"/>
</dbReference>
<dbReference type="Pfam" id="PF09369">
    <property type="entry name" value="MZB"/>
    <property type="match status" value="1"/>
</dbReference>
<keyword evidence="2" id="KW-0067">ATP-binding</keyword>
<keyword evidence="5" id="KW-0378">Hydrolase</keyword>
<feature type="domain" description="Helicase C-terminal" evidence="4">
    <location>
        <begin position="276"/>
        <end position="424"/>
    </location>
</feature>
<dbReference type="InterPro" id="IPR014001">
    <property type="entry name" value="Helicase_ATP-bd"/>
</dbReference>
<dbReference type="GO" id="GO:0043138">
    <property type="term" value="F:3'-5' DNA helicase activity"/>
    <property type="evidence" value="ECO:0007669"/>
    <property type="project" value="TreeGrafter"/>
</dbReference>
<dbReference type="SMART" id="SM00490">
    <property type="entry name" value="HELICc"/>
    <property type="match status" value="1"/>
</dbReference>
<dbReference type="InterPro" id="IPR018973">
    <property type="entry name" value="MZB"/>
</dbReference>
<dbReference type="EMBL" id="ATBP01000925">
    <property type="protein sequence ID" value="ETR68519.1"/>
    <property type="molecule type" value="Genomic_DNA"/>
</dbReference>
<dbReference type="GO" id="GO:0036297">
    <property type="term" value="P:interstrand cross-link repair"/>
    <property type="evidence" value="ECO:0007669"/>
    <property type="project" value="TreeGrafter"/>
</dbReference>
<dbReference type="Gene3D" id="3.40.50.300">
    <property type="entry name" value="P-loop containing nucleotide triphosphate hydrolases"/>
    <property type="match status" value="2"/>
</dbReference>
<reference evidence="6" key="1">
    <citation type="submission" date="2012-11" db="EMBL/GenBank/DDBJ databases">
        <authorList>
            <person name="Lucero-Rivera Y.E."/>
            <person name="Tovar-Ramirez D."/>
        </authorList>
    </citation>
    <scope>NUCLEOTIDE SEQUENCE [LARGE SCALE GENOMIC DNA]</scope>
    <source>
        <strain evidence="6">Araruama</strain>
    </source>
</reference>
<dbReference type="CDD" id="cd17923">
    <property type="entry name" value="DEXHc_Hrq1-like"/>
    <property type="match status" value="1"/>
</dbReference>
<evidence type="ECO:0000256" key="2">
    <source>
        <dbReference type="ARBA" id="ARBA00022840"/>
    </source>
</evidence>
<sequence length="790" mass="88858">MAADINEYIQSLLKAERFTNEVVYHTLLPEEPATHQSLTHPLPSEIQSILDELGIKQLYQHQAQAIDHIRAGHHVVCATPTASGKTLIYNLPVLEKIKQQPHLRSLYLFPLKALAQDQLKTFNDLADRAPNIHASVRVYDGDTNHYQRKKIRDNPPNVLITNPEMLHLSLLPYHDRWATFFSGIEYIVVDEVHTYRGVMGSHMAQVFRRLQRVCKYYGSHPTYIFCSATVANPKELATRLTGYDIQDILESGAPRGGRHIVFIDPISSPATMAILLLKAALYRGLRTIIYTQSRKMTELIAMWVGEQSKSIAGKISAYRSGFLPEERREIEQKLASGELLAVISTSALELGIDIGDLDLCILAGYPGTITSSLQRSGRVGRKGQTSAMILIAGQDALDQYFMRHPDQFINAEPEAAVINPYNPDICDRHLVCASQELPLHVDEPYATETPLVPVIQKLLNTGGLFYSEDGQYYVSARKHSHREINLRGIGSRYTIYTSHDKKNRGEIDSYRALKETHPGAIYLHSGKTYRVDQLDIAEQSVYVSPARVGYYTRYRSNKNTEIVRVDGMTTVWGTIVSLGRLKVTDHVTGFEKWDIRTRRMLHVTPLDLPPYIFETEGIWLQIPTAVQRKAEDEYYHLMGGIHAIEHAMIGIFPLIVLSDRNDLGGISITFHSQLKNAAVFIYDSTPGGAGLTNQAFQKIEELLTHTLNIIRSCQCENGCPKCVHSPKCGSGNRPIDKNSAQFLLECIQDMDSPDKTAMDLATQRVNETISAQKVESEIQQTDKKVKKNSR</sequence>
<evidence type="ECO:0000313" key="6">
    <source>
        <dbReference type="Proteomes" id="UP000189670"/>
    </source>
</evidence>
<feature type="domain" description="Helicase ATP-binding" evidence="3">
    <location>
        <begin position="66"/>
        <end position="248"/>
    </location>
</feature>
<organism evidence="5 6">
    <name type="scientific">Candidatus Magnetoglobus multicellularis str. Araruama</name>
    <dbReference type="NCBI Taxonomy" id="890399"/>
    <lineage>
        <taxon>Bacteria</taxon>
        <taxon>Pseudomonadati</taxon>
        <taxon>Thermodesulfobacteriota</taxon>
        <taxon>Desulfobacteria</taxon>
        <taxon>Desulfobacterales</taxon>
        <taxon>Desulfobacteraceae</taxon>
        <taxon>Candidatus Magnetoglobus</taxon>
    </lineage>
</organism>
<dbReference type="PROSITE" id="PS51192">
    <property type="entry name" value="HELICASE_ATP_BIND_1"/>
    <property type="match status" value="1"/>
</dbReference>
<dbReference type="GO" id="GO:0006289">
    <property type="term" value="P:nucleotide-excision repair"/>
    <property type="evidence" value="ECO:0007669"/>
    <property type="project" value="TreeGrafter"/>
</dbReference>
<proteinExistence type="predicted"/>
<dbReference type="InterPro" id="IPR027417">
    <property type="entry name" value="P-loop_NTPase"/>
</dbReference>
<dbReference type="InterPro" id="IPR001650">
    <property type="entry name" value="Helicase_C-like"/>
</dbReference>
<keyword evidence="1" id="KW-0547">Nucleotide-binding</keyword>
<dbReference type="PANTHER" id="PTHR47957:SF3">
    <property type="entry name" value="ATP-DEPENDENT HELICASE HRQ1"/>
    <property type="match status" value="1"/>
</dbReference>
<comment type="caution">
    <text evidence="5">The sequence shown here is derived from an EMBL/GenBank/DDBJ whole genome shotgun (WGS) entry which is preliminary data.</text>
</comment>
<accession>A0A1V1P0X4</accession>
<dbReference type="Pfam" id="PF00271">
    <property type="entry name" value="Helicase_C"/>
    <property type="match status" value="1"/>
</dbReference>
<dbReference type="Pfam" id="PF22982">
    <property type="entry name" value="WHD_HRQ1"/>
    <property type="match status" value="1"/>
</dbReference>
<evidence type="ECO:0000313" key="5">
    <source>
        <dbReference type="EMBL" id="ETR68519.1"/>
    </source>
</evidence>
<dbReference type="SMART" id="SM00487">
    <property type="entry name" value="DEXDc"/>
    <property type="match status" value="1"/>
</dbReference>
<dbReference type="InterPro" id="IPR055227">
    <property type="entry name" value="HRQ1_WHD"/>
</dbReference>
<dbReference type="SUPFAM" id="SSF52540">
    <property type="entry name" value="P-loop containing nucleoside triphosphate hydrolases"/>
    <property type="match status" value="1"/>
</dbReference>
<dbReference type="PROSITE" id="PS51194">
    <property type="entry name" value="HELICASE_CTER"/>
    <property type="match status" value="1"/>
</dbReference>
<dbReference type="CDD" id="cd18797">
    <property type="entry name" value="SF2_C_Hrq"/>
    <property type="match status" value="1"/>
</dbReference>
<name>A0A1V1P0X4_9BACT</name>
<keyword evidence="5" id="KW-0347">Helicase</keyword>
<dbReference type="Proteomes" id="UP000189670">
    <property type="component" value="Unassembled WGS sequence"/>
</dbReference>